<feature type="transmembrane region" description="Helical" evidence="1">
    <location>
        <begin position="1094"/>
        <end position="1114"/>
    </location>
</feature>
<dbReference type="Proteomes" id="UP000829685">
    <property type="component" value="Unassembled WGS sequence"/>
</dbReference>
<dbReference type="PANTHER" id="PTHR37544:SF3">
    <property type="entry name" value="SPRAY"/>
    <property type="match status" value="1"/>
</dbReference>
<keyword evidence="3" id="KW-1185">Reference proteome</keyword>
<evidence type="ECO:0000256" key="1">
    <source>
        <dbReference type="SAM" id="Phobius"/>
    </source>
</evidence>
<keyword evidence="1" id="KW-1133">Transmembrane helix</keyword>
<feature type="transmembrane region" description="Helical" evidence="1">
    <location>
        <begin position="138"/>
        <end position="156"/>
    </location>
</feature>
<evidence type="ECO:0000313" key="2">
    <source>
        <dbReference type="EMBL" id="KAI1849540.1"/>
    </source>
</evidence>
<comment type="caution">
    <text evidence="2">The sequence shown here is derived from an EMBL/GenBank/DDBJ whole genome shotgun (WGS) entry which is preliminary data.</text>
</comment>
<keyword evidence="1" id="KW-0472">Membrane</keyword>
<dbReference type="AlphaFoldDB" id="A0A9Q0AFR9"/>
<protein>
    <submittedName>
        <fullName evidence="2">Uncharacterized protein</fullName>
    </submittedName>
</protein>
<reference evidence="2" key="1">
    <citation type="submission" date="2021-03" db="EMBL/GenBank/DDBJ databases">
        <title>Revisited historic fungal species revealed as producer of novel bioactive compounds through whole genome sequencing and comparative genomics.</title>
        <authorList>
            <person name="Vignolle G.A."/>
            <person name="Hochenegger N."/>
            <person name="Mach R.L."/>
            <person name="Mach-Aigner A.R."/>
            <person name="Javad Rahimi M."/>
            <person name="Salim K.A."/>
            <person name="Chan C.M."/>
            <person name="Lim L.B.L."/>
            <person name="Cai F."/>
            <person name="Druzhinina I.S."/>
            <person name="U'Ren J.M."/>
            <person name="Derntl C."/>
        </authorList>
    </citation>
    <scope>NUCLEOTIDE SEQUENCE</scope>
    <source>
        <strain evidence="2">TUCIM 5799</strain>
    </source>
</reference>
<evidence type="ECO:0000313" key="3">
    <source>
        <dbReference type="Proteomes" id="UP000829685"/>
    </source>
</evidence>
<name>A0A9Q0AFR9_9PEZI</name>
<dbReference type="EMBL" id="JAFIMR010000076">
    <property type="protein sequence ID" value="KAI1849540.1"/>
    <property type="molecule type" value="Genomic_DNA"/>
</dbReference>
<dbReference type="PANTHER" id="PTHR37544">
    <property type="entry name" value="SPRAY-RELATED"/>
    <property type="match status" value="1"/>
</dbReference>
<dbReference type="Pfam" id="PF11915">
    <property type="entry name" value="DUF3433"/>
    <property type="match status" value="2"/>
</dbReference>
<feature type="transmembrane region" description="Helical" evidence="1">
    <location>
        <begin position="653"/>
        <end position="674"/>
    </location>
</feature>
<sequence length="1206" mass="132703">MFGYQLVGRKQEAATPRWKPWTMRAPVLLAFIAASLVMAVVIEVLAQKSQRDGALARSPSIDDIPYLPKLASLYLPTVLAVLYGTFFAIIDHDIQRLQPWLELSKAEGATAEDSLLLDYHSVLAPMVPIKAVRQRHWLVLYTGAIMIIIFGAITPLQSSIFGARSTFLTQPTLLSSPSILVPIQEQASLLDASIIHQGFAITWLNQTYPSSMTSESAILPFYIVERPKFATSSVWQGWTWQLRTDLKCQPVSFKKGNKTNTFDSGRGCVVPAEVAGGGTRKSLMTIHYTSWYNNAYLTGYMESPTCSSDFKNQFILTTYLNYTSGDPSAQFCEPVYYKKNITVAISGKTLKPDLSTVKEVGPDVELTEEEFNRTAFGFLLGNGLPAARVLDPREYPATAPIDQWYQVMQRYGDFLSPSITNMVGFALGLGNYTAKQLEDPDTLVAAFSAAHKALFSIAISKLLINSTEHQMGTSTFDVSGILVSRPISAAVEGLLALIAGIAVLILIQCKKAQFKLSRDPNTLGRMMLIFRNHAAVLGQFSPLDQLSADGLRESIGWKRYRLYDCGDAIESIPDEEEGDLIHSKQRVLPRTVEYSQPKPLRLTELRFGTGVLIVTALAAGMAVLVYLKLQEGSLGGLPRPSEQFEVLQILENYIPTIYATALAPFWALLTRTFCFAQPFRMLQRGSPQTQSTIESKYTALLPQLNMGRAVRSKHYLLACLCSMTLLVDVFAVALGGVFNESTVQVQYPTVFSQERRLVPSRGTLIPDTRGSFVSSGYGDHFEVVFNNLSIHTDLPSWTSPTAYFLPFTENTSAYSSIDELRAITPGISVEPNCAVITTDLTSNPRVALTINATDQTLSLVSEVSGETKTCSLGGGLSTIGDASMASSTLDTAANSKIQAGLEVVQKLSNLIGQNGTFCPKRILAAWIRTNTTGADEVEQPVASTFILCRPTLQTAPYDVAVDTRGSVTYYRRIGGFEELMLSQSNGTWDLLDEVTSSITPLTSINGIFHDVKFSGDWINAYLSYVLNSTSHIDPLEPVPSADVMLPALEMVYRQLGAVMFGLNPSFWNTTLDGTTLVEGHLVRKEIRIFMSKEAFWVSVAILGTYIIVALFVYIKGLGVTFPRMPSTIGSVLAYVAASRAVREYEDPTTGHQKDGRARTYTFGKFIGCDGKPHVGIEVDPFVLPLKKESRRLVFHQKSQDDHPAWI</sequence>
<dbReference type="InterPro" id="IPR021840">
    <property type="entry name" value="DUF3433"/>
</dbReference>
<feature type="transmembrane region" description="Helical" evidence="1">
    <location>
        <begin position="27"/>
        <end position="46"/>
    </location>
</feature>
<feature type="transmembrane region" description="Helical" evidence="1">
    <location>
        <begin position="715"/>
        <end position="738"/>
    </location>
</feature>
<feature type="transmembrane region" description="Helical" evidence="1">
    <location>
        <begin position="487"/>
        <end position="507"/>
    </location>
</feature>
<feature type="transmembrane region" description="Helical" evidence="1">
    <location>
        <begin position="607"/>
        <end position="627"/>
    </location>
</feature>
<proteinExistence type="predicted"/>
<organism evidence="2 3">
    <name type="scientific">Neoarthrinium moseri</name>
    <dbReference type="NCBI Taxonomy" id="1658444"/>
    <lineage>
        <taxon>Eukaryota</taxon>
        <taxon>Fungi</taxon>
        <taxon>Dikarya</taxon>
        <taxon>Ascomycota</taxon>
        <taxon>Pezizomycotina</taxon>
        <taxon>Sordariomycetes</taxon>
        <taxon>Xylariomycetidae</taxon>
        <taxon>Amphisphaeriales</taxon>
        <taxon>Apiosporaceae</taxon>
        <taxon>Neoarthrinium</taxon>
    </lineage>
</organism>
<feature type="transmembrane region" description="Helical" evidence="1">
    <location>
        <begin position="66"/>
        <end position="90"/>
    </location>
</feature>
<keyword evidence="1" id="KW-0812">Transmembrane</keyword>
<gene>
    <name evidence="2" type="ORF">JX265_013605</name>
</gene>
<accession>A0A9Q0AFR9</accession>